<keyword evidence="5 7" id="KW-1133">Transmembrane helix</keyword>
<keyword evidence="2" id="KW-0813">Transport</keyword>
<dbReference type="Gene3D" id="1.10.3860.10">
    <property type="entry name" value="Sodium:dicarboxylate symporter"/>
    <property type="match status" value="1"/>
</dbReference>
<dbReference type="RefSeq" id="WP_303737732.1">
    <property type="nucleotide sequence ID" value="NZ_SUTE01000087.1"/>
</dbReference>
<feature type="transmembrane region" description="Helical" evidence="7">
    <location>
        <begin position="193"/>
        <end position="212"/>
    </location>
</feature>
<dbReference type="InterPro" id="IPR001991">
    <property type="entry name" value="Na-dicarboxylate_symporter"/>
</dbReference>
<evidence type="ECO:0000256" key="2">
    <source>
        <dbReference type="ARBA" id="ARBA00022448"/>
    </source>
</evidence>
<reference evidence="8" key="1">
    <citation type="submission" date="2019-04" db="EMBL/GenBank/DDBJ databases">
        <title>Evolution of Biomass-Degrading Anaerobic Consortia Revealed by Metagenomics.</title>
        <authorList>
            <person name="Peng X."/>
        </authorList>
    </citation>
    <scope>NUCLEOTIDE SEQUENCE</scope>
    <source>
        <strain evidence="8">SIG12</strain>
    </source>
</reference>
<dbReference type="Pfam" id="PF00375">
    <property type="entry name" value="SDF"/>
    <property type="match status" value="1"/>
</dbReference>
<name>A0A8T3VJ19_9EURY</name>
<evidence type="ECO:0000256" key="6">
    <source>
        <dbReference type="ARBA" id="ARBA00023136"/>
    </source>
</evidence>
<keyword evidence="3" id="KW-1003">Cell membrane</keyword>
<dbReference type="PANTHER" id="PTHR42865:SF7">
    <property type="entry name" value="PROTON_GLUTAMATE-ASPARTATE SYMPORTER"/>
    <property type="match status" value="1"/>
</dbReference>
<protein>
    <submittedName>
        <fullName evidence="8">Dicarboxylate/amino acid:cation symporter</fullName>
    </submittedName>
</protein>
<feature type="transmembrane region" description="Helical" evidence="7">
    <location>
        <begin position="357"/>
        <end position="379"/>
    </location>
</feature>
<dbReference type="AlphaFoldDB" id="A0A8T3VJ19"/>
<feature type="transmembrane region" description="Helical" evidence="7">
    <location>
        <begin position="262"/>
        <end position="282"/>
    </location>
</feature>
<keyword evidence="6 7" id="KW-0472">Membrane</keyword>
<evidence type="ECO:0000256" key="7">
    <source>
        <dbReference type="SAM" id="Phobius"/>
    </source>
</evidence>
<keyword evidence="4 7" id="KW-0812">Transmembrane</keyword>
<organism evidence="8 9">
    <name type="scientific">Methanobrevibacter millerae</name>
    <dbReference type="NCBI Taxonomy" id="230361"/>
    <lineage>
        <taxon>Archaea</taxon>
        <taxon>Methanobacteriati</taxon>
        <taxon>Methanobacteriota</taxon>
        <taxon>Methanomada group</taxon>
        <taxon>Methanobacteria</taxon>
        <taxon>Methanobacteriales</taxon>
        <taxon>Methanobacteriaceae</taxon>
        <taxon>Methanobrevibacter</taxon>
    </lineage>
</organism>
<dbReference type="Proteomes" id="UP000762703">
    <property type="component" value="Unassembled WGS sequence"/>
</dbReference>
<evidence type="ECO:0000256" key="1">
    <source>
        <dbReference type="ARBA" id="ARBA00004651"/>
    </source>
</evidence>
<dbReference type="SUPFAM" id="SSF118215">
    <property type="entry name" value="Proton glutamate symport protein"/>
    <property type="match status" value="1"/>
</dbReference>
<dbReference type="EMBL" id="SUTE01000087">
    <property type="protein sequence ID" value="MBE6506086.1"/>
    <property type="molecule type" value="Genomic_DNA"/>
</dbReference>
<dbReference type="GO" id="GO:0015293">
    <property type="term" value="F:symporter activity"/>
    <property type="evidence" value="ECO:0007669"/>
    <property type="project" value="UniProtKB-KW"/>
</dbReference>
<dbReference type="InterPro" id="IPR036458">
    <property type="entry name" value="Na:dicarbo_symporter_sf"/>
</dbReference>
<accession>A0A8T3VJ19</accession>
<gene>
    <name evidence="8" type="ORF">E7Z73_10205</name>
</gene>
<dbReference type="GO" id="GO:0005886">
    <property type="term" value="C:plasma membrane"/>
    <property type="evidence" value="ECO:0007669"/>
    <property type="project" value="UniProtKB-SubCell"/>
</dbReference>
<evidence type="ECO:0000256" key="5">
    <source>
        <dbReference type="ARBA" id="ARBA00022989"/>
    </source>
</evidence>
<evidence type="ECO:0000313" key="8">
    <source>
        <dbReference type="EMBL" id="MBE6506086.1"/>
    </source>
</evidence>
<proteinExistence type="predicted"/>
<feature type="transmembrane region" description="Helical" evidence="7">
    <location>
        <begin position="89"/>
        <end position="112"/>
    </location>
</feature>
<dbReference type="PANTHER" id="PTHR42865">
    <property type="entry name" value="PROTON/GLUTAMATE-ASPARTATE SYMPORTER"/>
    <property type="match status" value="1"/>
</dbReference>
<sequence length="427" mass="45471">MLNRLKKISLGSWIIIGMILGLIFGIIINLFIHDPFIKDVVLMNNVFYLGGNVFIKLMKMLVVPLVFCSIVVGVASVSDIKTLGKIGGSTILIYLFTTAVGVTIALLVTGAIQPGADLTLVDVAPSSVTVNQSMTDAVLNVIPDNPINSLASGDMLPIIIFACLLGFILSKLKDESKTVNKIFVEGDRIMIEMTALVMKFAPIGVFCLMAKTFGSLGSSATLPLLKYCGCLLLCLAIQLLIIYPSLLVAFTRLNPITFFRKFLPVMIFAFPSTSTATIPINLEKLTEMGVSKDVSSFTIPLGATINMDGTAIMQGVAVMFAAQVYGVDLGTSALITVIITAVIASVGTAAVPSAGMVTLSMVFTSVGLPSGIIGIIMGIDSILNMCRTTVNITGDAICTIIVSFKNKAMDTDIFNGKKQPDFKNYFN</sequence>
<feature type="transmembrane region" description="Helical" evidence="7">
    <location>
        <begin position="329"/>
        <end position="351"/>
    </location>
</feature>
<evidence type="ECO:0000256" key="3">
    <source>
        <dbReference type="ARBA" id="ARBA00022475"/>
    </source>
</evidence>
<evidence type="ECO:0000313" key="9">
    <source>
        <dbReference type="Proteomes" id="UP000762703"/>
    </source>
</evidence>
<evidence type="ECO:0000256" key="4">
    <source>
        <dbReference type="ARBA" id="ARBA00022692"/>
    </source>
</evidence>
<dbReference type="PRINTS" id="PR00173">
    <property type="entry name" value="EDTRNSPORT"/>
</dbReference>
<comment type="caution">
    <text evidence="8">The sequence shown here is derived from an EMBL/GenBank/DDBJ whole genome shotgun (WGS) entry which is preliminary data.</text>
</comment>
<comment type="subcellular location">
    <subcellularLocation>
        <location evidence="1">Cell membrane</location>
        <topology evidence="1">Multi-pass membrane protein</topology>
    </subcellularLocation>
</comment>
<feature type="transmembrane region" description="Helical" evidence="7">
    <location>
        <begin position="12"/>
        <end position="33"/>
    </location>
</feature>
<feature type="transmembrane region" description="Helical" evidence="7">
    <location>
        <begin position="224"/>
        <end position="250"/>
    </location>
</feature>
<feature type="transmembrane region" description="Helical" evidence="7">
    <location>
        <begin position="155"/>
        <end position="172"/>
    </location>
</feature>
<feature type="transmembrane region" description="Helical" evidence="7">
    <location>
        <begin position="53"/>
        <end position="77"/>
    </location>
</feature>